<gene>
    <name evidence="2" type="ORF">JN11_04946</name>
</gene>
<dbReference type="NCBIfam" id="NF041951">
    <property type="entry name" value="phage_RstR"/>
    <property type="match status" value="1"/>
</dbReference>
<dbReference type="GO" id="GO:0003677">
    <property type="term" value="F:DNA binding"/>
    <property type="evidence" value="ECO:0007669"/>
    <property type="project" value="InterPro"/>
</dbReference>
<dbReference type="EMBL" id="VLLI01000027">
    <property type="protein sequence ID" value="TWI93798.1"/>
    <property type="molecule type" value="Genomic_DNA"/>
</dbReference>
<dbReference type="Pfam" id="PF01381">
    <property type="entry name" value="HTH_3"/>
    <property type="match status" value="1"/>
</dbReference>
<dbReference type="RefSeq" id="WP_211360903.1">
    <property type="nucleotide sequence ID" value="NZ_VLLI01000027.1"/>
</dbReference>
<dbReference type="InterPro" id="IPR001387">
    <property type="entry name" value="Cro/C1-type_HTH"/>
</dbReference>
<sequence>MEAVLLGELALRIGLHANALGRYERGEAIPSIEVAARIAKALDISLDYLVELTDTELDTVILTRINEISSLSEEEQKQVYMVIDALLRDYKAKKANFNN</sequence>
<dbReference type="InterPro" id="IPR049639">
    <property type="entry name" value="RstR"/>
</dbReference>
<feature type="domain" description="HTH cro/C1-type" evidence="1">
    <location>
        <begin position="8"/>
        <end position="49"/>
    </location>
</feature>
<evidence type="ECO:0000259" key="1">
    <source>
        <dbReference type="PROSITE" id="PS50943"/>
    </source>
</evidence>
<comment type="caution">
    <text evidence="2">The sequence shown here is derived from an EMBL/GenBank/DDBJ whole genome shotgun (WGS) entry which is preliminary data.</text>
</comment>
<name>A0A562TKP6_9SPHI</name>
<evidence type="ECO:0000313" key="3">
    <source>
        <dbReference type="Proteomes" id="UP000317010"/>
    </source>
</evidence>
<dbReference type="Gene3D" id="1.10.260.40">
    <property type="entry name" value="lambda repressor-like DNA-binding domains"/>
    <property type="match status" value="1"/>
</dbReference>
<dbReference type="CDD" id="cd00093">
    <property type="entry name" value="HTH_XRE"/>
    <property type="match status" value="1"/>
</dbReference>
<protein>
    <submittedName>
        <fullName evidence="2">Helix-turn-helix protein</fullName>
    </submittedName>
</protein>
<dbReference type="AlphaFoldDB" id="A0A562TKP6"/>
<dbReference type="PROSITE" id="PS50943">
    <property type="entry name" value="HTH_CROC1"/>
    <property type="match status" value="1"/>
</dbReference>
<dbReference type="SUPFAM" id="SSF47413">
    <property type="entry name" value="lambda repressor-like DNA-binding domains"/>
    <property type="match status" value="1"/>
</dbReference>
<evidence type="ECO:0000313" key="2">
    <source>
        <dbReference type="EMBL" id="TWI93798.1"/>
    </source>
</evidence>
<dbReference type="InterPro" id="IPR010982">
    <property type="entry name" value="Lambda_DNA-bd_dom_sf"/>
</dbReference>
<dbReference type="Proteomes" id="UP000317010">
    <property type="component" value="Unassembled WGS sequence"/>
</dbReference>
<organism evidence="2 3">
    <name type="scientific">Mucilaginibacter frigoritolerans</name>
    <dbReference type="NCBI Taxonomy" id="652788"/>
    <lineage>
        <taxon>Bacteria</taxon>
        <taxon>Pseudomonadati</taxon>
        <taxon>Bacteroidota</taxon>
        <taxon>Sphingobacteriia</taxon>
        <taxon>Sphingobacteriales</taxon>
        <taxon>Sphingobacteriaceae</taxon>
        <taxon>Mucilaginibacter</taxon>
    </lineage>
</organism>
<dbReference type="SMART" id="SM00530">
    <property type="entry name" value="HTH_XRE"/>
    <property type="match status" value="1"/>
</dbReference>
<keyword evidence="3" id="KW-1185">Reference proteome</keyword>
<reference evidence="2 3" key="1">
    <citation type="submission" date="2019-07" db="EMBL/GenBank/DDBJ databases">
        <title>Genomic Encyclopedia of Archaeal and Bacterial Type Strains, Phase II (KMG-II): from individual species to whole genera.</title>
        <authorList>
            <person name="Goeker M."/>
        </authorList>
    </citation>
    <scope>NUCLEOTIDE SEQUENCE [LARGE SCALE GENOMIC DNA]</scope>
    <source>
        <strain evidence="2 3">ATCC BAA-1854</strain>
    </source>
</reference>
<proteinExistence type="predicted"/>
<accession>A0A562TKP6</accession>